<protein>
    <submittedName>
        <fullName evidence="1">15162_t:CDS:1</fullName>
    </submittedName>
</protein>
<keyword evidence="2" id="KW-1185">Reference proteome</keyword>
<gene>
    <name evidence="1" type="ORF">DHETER_LOCUS10910</name>
</gene>
<sequence>NNRPFKVTHPTVEVNNKSESSASEKEAESKYEEEELEDRLFSYSEEEDNDDYEHEEDKDLFCTEDKVFGSDKDLTNSNEDEAISREFYLDNIEEPFYKLDIEVLDNGDYNKLEDFVNR</sequence>
<evidence type="ECO:0000313" key="2">
    <source>
        <dbReference type="Proteomes" id="UP000789702"/>
    </source>
</evidence>
<proteinExistence type="predicted"/>
<name>A0ACA9P1S9_9GLOM</name>
<accession>A0ACA9P1S9</accession>
<dbReference type="EMBL" id="CAJVPU010022506">
    <property type="protein sequence ID" value="CAG8685919.1"/>
    <property type="molecule type" value="Genomic_DNA"/>
</dbReference>
<dbReference type="Proteomes" id="UP000789702">
    <property type="component" value="Unassembled WGS sequence"/>
</dbReference>
<organism evidence="1 2">
    <name type="scientific">Dentiscutata heterogama</name>
    <dbReference type="NCBI Taxonomy" id="1316150"/>
    <lineage>
        <taxon>Eukaryota</taxon>
        <taxon>Fungi</taxon>
        <taxon>Fungi incertae sedis</taxon>
        <taxon>Mucoromycota</taxon>
        <taxon>Glomeromycotina</taxon>
        <taxon>Glomeromycetes</taxon>
        <taxon>Diversisporales</taxon>
        <taxon>Gigasporaceae</taxon>
        <taxon>Dentiscutata</taxon>
    </lineage>
</organism>
<comment type="caution">
    <text evidence="1">The sequence shown here is derived from an EMBL/GenBank/DDBJ whole genome shotgun (WGS) entry which is preliminary data.</text>
</comment>
<evidence type="ECO:0000313" key="1">
    <source>
        <dbReference type="EMBL" id="CAG8685919.1"/>
    </source>
</evidence>
<feature type="non-terminal residue" evidence="1">
    <location>
        <position position="1"/>
    </location>
</feature>
<reference evidence="1" key="1">
    <citation type="submission" date="2021-06" db="EMBL/GenBank/DDBJ databases">
        <authorList>
            <person name="Kallberg Y."/>
            <person name="Tangrot J."/>
            <person name="Rosling A."/>
        </authorList>
    </citation>
    <scope>NUCLEOTIDE SEQUENCE</scope>
    <source>
        <strain evidence="1">IL203A</strain>
    </source>
</reference>